<reference evidence="2 3" key="1">
    <citation type="submission" date="2020-06" db="EMBL/GenBank/DDBJ databases">
        <title>Genomic analysis of Salicibibacter sp. NKC5-3.</title>
        <authorList>
            <person name="Oh Y.J."/>
        </authorList>
    </citation>
    <scope>NUCLEOTIDE SEQUENCE [LARGE SCALE GENOMIC DNA]</scope>
    <source>
        <strain evidence="2 3">NKC5-3</strain>
    </source>
</reference>
<keyword evidence="1" id="KW-1133">Transmembrane helix</keyword>
<keyword evidence="3" id="KW-1185">Reference proteome</keyword>
<sequence length="68" mass="7779">METLRNWLRGITILLGIIIVGRYLIGIPAIPEPFATLMLFILIMFSGATIFIDRKIKKEKQQASDIFE</sequence>
<evidence type="ECO:0000313" key="3">
    <source>
        <dbReference type="Proteomes" id="UP000595823"/>
    </source>
</evidence>
<organism evidence="2 3">
    <name type="scientific">Salicibibacter cibarius</name>
    <dbReference type="NCBI Taxonomy" id="2743000"/>
    <lineage>
        <taxon>Bacteria</taxon>
        <taxon>Bacillati</taxon>
        <taxon>Bacillota</taxon>
        <taxon>Bacilli</taxon>
        <taxon>Bacillales</taxon>
        <taxon>Bacillaceae</taxon>
        <taxon>Salicibibacter</taxon>
    </lineage>
</organism>
<feature type="transmembrane region" description="Helical" evidence="1">
    <location>
        <begin position="7"/>
        <end position="27"/>
    </location>
</feature>
<accession>A0A7T6Z0T2</accession>
<keyword evidence="1" id="KW-0472">Membrane</keyword>
<keyword evidence="1" id="KW-0812">Transmembrane</keyword>
<dbReference type="EMBL" id="CP054705">
    <property type="protein sequence ID" value="QQK74895.1"/>
    <property type="molecule type" value="Genomic_DNA"/>
</dbReference>
<dbReference type="RefSeq" id="WP_200127317.1">
    <property type="nucleotide sequence ID" value="NZ_CP054705.1"/>
</dbReference>
<gene>
    <name evidence="2" type="ORF">HUG15_04275</name>
</gene>
<dbReference type="KEGG" id="scia:HUG15_04275"/>
<protein>
    <submittedName>
        <fullName evidence="2">Uncharacterized protein</fullName>
    </submittedName>
</protein>
<evidence type="ECO:0000256" key="1">
    <source>
        <dbReference type="SAM" id="Phobius"/>
    </source>
</evidence>
<name>A0A7T6Z0T2_9BACI</name>
<dbReference type="AlphaFoldDB" id="A0A7T6Z0T2"/>
<evidence type="ECO:0000313" key="2">
    <source>
        <dbReference type="EMBL" id="QQK74895.1"/>
    </source>
</evidence>
<dbReference type="Proteomes" id="UP000595823">
    <property type="component" value="Chromosome"/>
</dbReference>
<proteinExistence type="predicted"/>
<feature type="transmembrane region" description="Helical" evidence="1">
    <location>
        <begin position="33"/>
        <end position="52"/>
    </location>
</feature>